<dbReference type="PANTHER" id="PTHR12428">
    <property type="entry name" value="OXA1"/>
    <property type="match status" value="1"/>
</dbReference>
<evidence type="ECO:0000313" key="8">
    <source>
        <dbReference type="EMBL" id="CAK9020098.1"/>
    </source>
</evidence>
<comment type="similarity">
    <text evidence="5">Belongs to the OXA1/ALB3/YidC family.</text>
</comment>
<keyword evidence="4" id="KW-0472">Membrane</keyword>
<keyword evidence="9" id="KW-1185">Reference proteome</keyword>
<dbReference type="CDD" id="cd20070">
    <property type="entry name" value="5TM_YidC_Alb3"/>
    <property type="match status" value="1"/>
</dbReference>
<evidence type="ECO:0000259" key="7">
    <source>
        <dbReference type="Pfam" id="PF02096"/>
    </source>
</evidence>
<accession>A0ABP0K011</accession>
<comment type="subcellular location">
    <subcellularLocation>
        <location evidence="1 5">Membrane</location>
        <topology evidence="1 5">Multi-pass membrane protein</topology>
    </subcellularLocation>
</comment>
<feature type="region of interest" description="Disordered" evidence="6">
    <location>
        <begin position="41"/>
        <end position="68"/>
    </location>
</feature>
<dbReference type="NCBIfam" id="TIGR03592">
    <property type="entry name" value="yidC_oxa1_cterm"/>
    <property type="match status" value="1"/>
</dbReference>
<comment type="caution">
    <text evidence="8">The sequence shown here is derived from an EMBL/GenBank/DDBJ whole genome shotgun (WGS) entry which is preliminary data.</text>
</comment>
<feature type="compositionally biased region" description="Low complexity" evidence="6">
    <location>
        <begin position="59"/>
        <end position="68"/>
    </location>
</feature>
<evidence type="ECO:0000313" key="9">
    <source>
        <dbReference type="Proteomes" id="UP001642484"/>
    </source>
</evidence>
<evidence type="ECO:0000256" key="6">
    <source>
        <dbReference type="SAM" id="MobiDB-lite"/>
    </source>
</evidence>
<dbReference type="Pfam" id="PF02096">
    <property type="entry name" value="60KD_IMP"/>
    <property type="match status" value="1"/>
</dbReference>
<protein>
    <recommendedName>
        <fullName evidence="7">Membrane insertase YidC/Oxa/ALB C-terminal domain-containing protein</fullName>
    </recommendedName>
</protein>
<dbReference type="EMBL" id="CAXAMN010007036">
    <property type="protein sequence ID" value="CAK9020098.1"/>
    <property type="molecule type" value="Genomic_DNA"/>
</dbReference>
<feature type="domain" description="Membrane insertase YidC/Oxa/ALB C-terminal" evidence="7">
    <location>
        <begin position="236"/>
        <end position="449"/>
    </location>
</feature>
<evidence type="ECO:0000256" key="4">
    <source>
        <dbReference type="ARBA" id="ARBA00023136"/>
    </source>
</evidence>
<evidence type="ECO:0000256" key="1">
    <source>
        <dbReference type="ARBA" id="ARBA00004141"/>
    </source>
</evidence>
<proteinExistence type="inferred from homology"/>
<keyword evidence="3" id="KW-1133">Transmembrane helix</keyword>
<feature type="non-terminal residue" evidence="8">
    <location>
        <position position="450"/>
    </location>
</feature>
<gene>
    <name evidence="8" type="ORF">CCMP2556_LOCUS13926</name>
</gene>
<evidence type="ECO:0000256" key="5">
    <source>
        <dbReference type="RuleBase" id="RU003945"/>
    </source>
</evidence>
<dbReference type="InterPro" id="IPR028055">
    <property type="entry name" value="YidC/Oxa/ALB_C"/>
</dbReference>
<dbReference type="InterPro" id="IPR047196">
    <property type="entry name" value="YidC_ALB_C"/>
</dbReference>
<evidence type="ECO:0000256" key="3">
    <source>
        <dbReference type="ARBA" id="ARBA00022989"/>
    </source>
</evidence>
<organism evidence="8 9">
    <name type="scientific">Durusdinium trenchii</name>
    <dbReference type="NCBI Taxonomy" id="1381693"/>
    <lineage>
        <taxon>Eukaryota</taxon>
        <taxon>Sar</taxon>
        <taxon>Alveolata</taxon>
        <taxon>Dinophyceae</taxon>
        <taxon>Suessiales</taxon>
        <taxon>Symbiodiniaceae</taxon>
        <taxon>Durusdinium</taxon>
    </lineage>
</organism>
<dbReference type="Proteomes" id="UP001642484">
    <property type="component" value="Unassembled WGS sequence"/>
</dbReference>
<dbReference type="InterPro" id="IPR001708">
    <property type="entry name" value="YidC/ALB3/OXA1/COX18"/>
</dbReference>
<sequence length="450" mass="49622">MVGHSKVMERPEIRAVAVAAAAAGALAMSRAEAFTAIRSPSISHGRSSAGHAATRAGQAEPAPRAEASPRALQRWGLALAGMATAGAGLRKARRKLQRRAVPETLDFLQQVHAQAWDHGNANPNDFLEQVQQFWQHAHGNSVPAADLAAALQQWADSLSEGAGKLAHEIVPPAYAAEVELDPNTTYLYGSDGAVLVDPMNNKPITDDWWNGFIGFQAGLIKGMDQLLRDNGVEQAFGWTIVLYTAFIKLLFFPLTQGQLKSTSMMQLLSPKVKEIQEKYKDDPEAQQRLLQQLYSVMDVNPLGGCLPVLLQLPIFWSLYGVWRRLAAEKFPHYTEGWLWVPSLAQPNPDFQFKFDWLLQWKDGAPEMGWSDYLAYLVFPALLVSSTIIQQQQASTSRPQSGSEDEPQNVVLQVLPWISVYFIGSLSLELPQAVSVYYSINTALSVAQTQV</sequence>
<keyword evidence="2 5" id="KW-0812">Transmembrane</keyword>
<evidence type="ECO:0000256" key="2">
    <source>
        <dbReference type="ARBA" id="ARBA00022692"/>
    </source>
</evidence>
<name>A0ABP0K011_9DINO</name>
<dbReference type="PANTHER" id="PTHR12428:SF14">
    <property type="entry name" value="ALBINO3-LIKE PROTEIN 1, CHLOROPLASTIC"/>
    <property type="match status" value="1"/>
</dbReference>
<reference evidence="8 9" key="1">
    <citation type="submission" date="2024-02" db="EMBL/GenBank/DDBJ databases">
        <authorList>
            <person name="Chen Y."/>
            <person name="Shah S."/>
            <person name="Dougan E. K."/>
            <person name="Thang M."/>
            <person name="Chan C."/>
        </authorList>
    </citation>
    <scope>NUCLEOTIDE SEQUENCE [LARGE SCALE GENOMIC DNA]</scope>
</reference>